<dbReference type="InterPro" id="IPR035992">
    <property type="entry name" value="Ricin_B-like_lectins"/>
</dbReference>
<reference evidence="4" key="1">
    <citation type="journal article" date="2019" name="Int. J. Syst. Evol. Microbiol.">
        <title>The Global Catalogue of Microorganisms (GCM) 10K type strain sequencing project: providing services to taxonomists for standard genome sequencing and annotation.</title>
        <authorList>
            <consortium name="The Broad Institute Genomics Platform"/>
            <consortium name="The Broad Institute Genome Sequencing Center for Infectious Disease"/>
            <person name="Wu L."/>
            <person name="Ma J."/>
        </authorList>
    </citation>
    <scope>NUCLEOTIDE SEQUENCE [LARGE SCALE GENOMIC DNA]</scope>
    <source>
        <strain evidence="4">CCM 7224</strain>
    </source>
</reference>
<evidence type="ECO:0000313" key="3">
    <source>
        <dbReference type="EMBL" id="MFC4960366.1"/>
    </source>
</evidence>
<name>A0ABV9UV23_9ACTN</name>
<evidence type="ECO:0000259" key="2">
    <source>
        <dbReference type="SMART" id="SM00458"/>
    </source>
</evidence>
<feature type="domain" description="Ricin B lectin" evidence="2">
    <location>
        <begin position="30"/>
        <end position="170"/>
    </location>
</feature>
<comment type="caution">
    <text evidence="3">The sequence shown here is derived from an EMBL/GenBank/DDBJ whole genome shotgun (WGS) entry which is preliminary data.</text>
</comment>
<dbReference type="InterPro" id="IPR000772">
    <property type="entry name" value="Ricin_B_lectin"/>
</dbReference>
<dbReference type="SMART" id="SM00458">
    <property type="entry name" value="RICIN"/>
    <property type="match status" value="1"/>
</dbReference>
<keyword evidence="4" id="KW-1185">Reference proteome</keyword>
<evidence type="ECO:0000313" key="4">
    <source>
        <dbReference type="Proteomes" id="UP001595834"/>
    </source>
</evidence>
<organism evidence="3 4">
    <name type="scientific">Streptomyces mauvecolor</name>
    <dbReference type="NCBI Taxonomy" id="58345"/>
    <lineage>
        <taxon>Bacteria</taxon>
        <taxon>Bacillati</taxon>
        <taxon>Actinomycetota</taxon>
        <taxon>Actinomycetes</taxon>
        <taxon>Kitasatosporales</taxon>
        <taxon>Streptomycetaceae</taxon>
        <taxon>Streptomyces</taxon>
    </lineage>
</organism>
<feature type="chain" id="PRO_5045613794" evidence="1">
    <location>
        <begin position="30"/>
        <end position="170"/>
    </location>
</feature>
<dbReference type="EMBL" id="JBHSIZ010000036">
    <property type="protein sequence ID" value="MFC4960366.1"/>
    <property type="molecule type" value="Genomic_DNA"/>
</dbReference>
<evidence type="ECO:0000256" key="1">
    <source>
        <dbReference type="SAM" id="SignalP"/>
    </source>
</evidence>
<keyword evidence="1" id="KW-0732">Signal</keyword>
<proteinExistence type="predicted"/>
<dbReference type="Proteomes" id="UP001595834">
    <property type="component" value="Unassembled WGS sequence"/>
</dbReference>
<sequence>MPIRHRLFTLVTAVLALLALAVAGAPAHADSINRINVWNSSHCLDNATENNAKLQMWSCDGGSDEKWITGYNSGTGVFTFTNQRTGWCITAPASGGGAVTMTAPCDWSALTQQWRVYFADNPNGPPSGWYQVWQNVSSGLCLATSTVRNGNVPQTMPCDPSDLYFRWHFS</sequence>
<accession>A0ABV9UV23</accession>
<gene>
    <name evidence="3" type="ORF">ACFPFX_29125</name>
</gene>
<dbReference type="SUPFAM" id="SSF50370">
    <property type="entry name" value="Ricin B-like lectins"/>
    <property type="match status" value="1"/>
</dbReference>
<dbReference type="Pfam" id="PF00652">
    <property type="entry name" value="Ricin_B_lectin"/>
    <property type="match status" value="1"/>
</dbReference>
<dbReference type="Gene3D" id="2.80.10.50">
    <property type="match status" value="1"/>
</dbReference>
<dbReference type="CDD" id="cd00161">
    <property type="entry name" value="beta-trefoil_Ricin-like"/>
    <property type="match status" value="1"/>
</dbReference>
<protein>
    <submittedName>
        <fullName evidence="3">RICIN domain-containing protein</fullName>
    </submittedName>
</protein>
<dbReference type="RefSeq" id="WP_344374065.1">
    <property type="nucleotide sequence ID" value="NZ_BAAASQ010000008.1"/>
</dbReference>
<feature type="signal peptide" evidence="1">
    <location>
        <begin position="1"/>
        <end position="29"/>
    </location>
</feature>
<dbReference type="PROSITE" id="PS50231">
    <property type="entry name" value="RICIN_B_LECTIN"/>
    <property type="match status" value="1"/>
</dbReference>